<gene>
    <name evidence="2" type="ORF">OG2516_18925</name>
</gene>
<dbReference type="EMBL" id="AAOT01000036">
    <property type="protein sequence ID" value="EAR50121.1"/>
    <property type="molecule type" value="Genomic_DNA"/>
</dbReference>
<accession>Q2CBT3</accession>
<dbReference type="PANTHER" id="PTHR43685">
    <property type="entry name" value="GLYCOSYLTRANSFERASE"/>
    <property type="match status" value="1"/>
</dbReference>
<dbReference type="Pfam" id="PF00535">
    <property type="entry name" value="Glycos_transf_2"/>
    <property type="match status" value="1"/>
</dbReference>
<reference evidence="2 3" key="1">
    <citation type="journal article" date="2010" name="J. Bacteriol.">
        <title>Genome sequences of Oceanicola granulosus HTCC2516(T) and Oceanicola batsensis HTCC2597(TDelta).</title>
        <authorList>
            <person name="Thrash J.C."/>
            <person name="Cho J.C."/>
            <person name="Vergin K.L."/>
            <person name="Giovannoni S.J."/>
        </authorList>
    </citation>
    <scope>NUCLEOTIDE SEQUENCE [LARGE SCALE GENOMIC DNA]</scope>
    <source>
        <strain evidence="3">ATCC BAA-861 / DSM 15982 / KCTC 12143 / HTCC2516</strain>
    </source>
</reference>
<dbReference type="CDD" id="cd06433">
    <property type="entry name" value="GT_2_WfgS_like"/>
    <property type="match status" value="1"/>
</dbReference>
<dbReference type="SUPFAM" id="SSF53448">
    <property type="entry name" value="Nucleotide-diphospho-sugar transferases"/>
    <property type="match status" value="1"/>
</dbReference>
<dbReference type="PANTHER" id="PTHR43685:SF2">
    <property type="entry name" value="GLYCOSYLTRANSFERASE 2-LIKE DOMAIN-CONTAINING PROTEIN"/>
    <property type="match status" value="1"/>
</dbReference>
<evidence type="ECO:0000313" key="3">
    <source>
        <dbReference type="Proteomes" id="UP000003635"/>
    </source>
</evidence>
<name>Q2CBT3_OCEGH</name>
<evidence type="ECO:0000259" key="1">
    <source>
        <dbReference type="Pfam" id="PF00535"/>
    </source>
</evidence>
<dbReference type="RefSeq" id="WP_007257279.1">
    <property type="nucleotide sequence ID" value="NZ_CH724112.1"/>
</dbReference>
<keyword evidence="3" id="KW-1185">Reference proteome</keyword>
<sequence>MSPTFSIITVVRNDPAGAVRTLQSVFAQTCADYELIVQDGASTDETSDLLRRFAPWIDSLVIEPDGGIYDAMNRALARATGDWLLFLNAGDFFRDKEVLAEVAGEIGGEGEDIFAGRVKRDEDGKVHGFRPPDKFWAGNTCDHQATFIARDWMQRFGYREEFRVCGDLDFFTRARQEGARFRYHPVIVARRPMAVGASSGFVDRLQDRFAMLEQVYGAEYPVRETLTQEMVVDTARATGFEPEDLAPLSLEELFTFRERWERRVQSRLPRR</sequence>
<dbReference type="AlphaFoldDB" id="Q2CBT3"/>
<dbReference type="STRING" id="314256.OG2516_18925"/>
<proteinExistence type="predicted"/>
<dbReference type="OrthoDB" id="5291101at2"/>
<protein>
    <recommendedName>
        <fullName evidence="1">Glycosyltransferase 2-like domain-containing protein</fullName>
    </recommendedName>
</protein>
<organism evidence="2 3">
    <name type="scientific">Oceanicola granulosus (strain ATCC BAA-861 / DSM 15982 / KCTC 12143 / HTCC2516)</name>
    <dbReference type="NCBI Taxonomy" id="314256"/>
    <lineage>
        <taxon>Bacteria</taxon>
        <taxon>Pseudomonadati</taxon>
        <taxon>Pseudomonadota</taxon>
        <taxon>Alphaproteobacteria</taxon>
        <taxon>Rhodobacterales</taxon>
        <taxon>Roseobacteraceae</taxon>
        <taxon>Oceanicola</taxon>
    </lineage>
</organism>
<feature type="domain" description="Glycosyltransferase 2-like" evidence="1">
    <location>
        <begin position="6"/>
        <end position="134"/>
    </location>
</feature>
<dbReference type="InterPro" id="IPR050834">
    <property type="entry name" value="Glycosyltransf_2"/>
</dbReference>
<dbReference type="HOGENOM" id="CLU_025996_21_1_5"/>
<dbReference type="InterPro" id="IPR001173">
    <property type="entry name" value="Glyco_trans_2-like"/>
</dbReference>
<dbReference type="InterPro" id="IPR029044">
    <property type="entry name" value="Nucleotide-diphossugar_trans"/>
</dbReference>
<dbReference type="Proteomes" id="UP000003635">
    <property type="component" value="Unassembled WGS sequence"/>
</dbReference>
<dbReference type="Gene3D" id="3.90.550.10">
    <property type="entry name" value="Spore Coat Polysaccharide Biosynthesis Protein SpsA, Chain A"/>
    <property type="match status" value="1"/>
</dbReference>
<comment type="caution">
    <text evidence="2">The sequence shown here is derived from an EMBL/GenBank/DDBJ whole genome shotgun (WGS) entry which is preliminary data.</text>
</comment>
<dbReference type="eggNOG" id="COG1216">
    <property type="taxonomic scope" value="Bacteria"/>
</dbReference>
<evidence type="ECO:0000313" key="2">
    <source>
        <dbReference type="EMBL" id="EAR50121.1"/>
    </source>
</evidence>